<keyword evidence="1" id="KW-0812">Transmembrane</keyword>
<comment type="caution">
    <text evidence="3">The sequence shown here is derived from an EMBL/GenBank/DDBJ whole genome shotgun (WGS) entry which is preliminary data.</text>
</comment>
<dbReference type="EMBL" id="WTYS01000001">
    <property type="protein sequence ID" value="MXO57542.1"/>
    <property type="molecule type" value="Genomic_DNA"/>
</dbReference>
<evidence type="ECO:0000256" key="1">
    <source>
        <dbReference type="SAM" id="Phobius"/>
    </source>
</evidence>
<keyword evidence="1" id="KW-1133">Transmembrane helix</keyword>
<proteinExistence type="predicted"/>
<evidence type="ECO:0000259" key="2">
    <source>
        <dbReference type="Pfam" id="PF14219"/>
    </source>
</evidence>
<gene>
    <name evidence="3" type="ORF">GRI36_11700</name>
</gene>
<dbReference type="AlphaFoldDB" id="A0A6I4SSQ0"/>
<sequence>MCATRICQWIIPSWAVGCYIVPVANLIVPFRAMRELHNRSRGEIPEHTHSGVEDVAAWWTAYITATLIWTALALKLMVDVLTDIVFMTPCLDGIRPDRLCPAADGRRINHADKTGW</sequence>
<keyword evidence="1" id="KW-0472">Membrane</keyword>
<dbReference type="PROSITE" id="PS51257">
    <property type="entry name" value="PROKAR_LIPOPROTEIN"/>
    <property type="match status" value="1"/>
</dbReference>
<keyword evidence="4" id="KW-1185">Reference proteome</keyword>
<protein>
    <submittedName>
        <fullName evidence="3">DUF4328 domain-containing protein</fullName>
    </submittedName>
</protein>
<organism evidence="3 4">
    <name type="scientific">Pontixanthobacter gangjinensis</name>
    <dbReference type="NCBI Taxonomy" id="1028742"/>
    <lineage>
        <taxon>Bacteria</taxon>
        <taxon>Pseudomonadati</taxon>
        <taxon>Pseudomonadota</taxon>
        <taxon>Alphaproteobacteria</taxon>
        <taxon>Sphingomonadales</taxon>
        <taxon>Erythrobacteraceae</taxon>
        <taxon>Pontixanthobacter</taxon>
    </lineage>
</organism>
<dbReference type="Pfam" id="PF14219">
    <property type="entry name" value="DUF4328"/>
    <property type="match status" value="1"/>
</dbReference>
<feature type="transmembrane region" description="Helical" evidence="1">
    <location>
        <begin position="56"/>
        <end position="78"/>
    </location>
</feature>
<name>A0A6I4SSQ0_9SPHN</name>
<feature type="domain" description="DUF4328" evidence="2">
    <location>
        <begin position="12"/>
        <end position="73"/>
    </location>
</feature>
<feature type="transmembrane region" description="Helical" evidence="1">
    <location>
        <begin position="9"/>
        <end position="28"/>
    </location>
</feature>
<evidence type="ECO:0000313" key="4">
    <source>
        <dbReference type="Proteomes" id="UP000468943"/>
    </source>
</evidence>
<reference evidence="3 4" key="1">
    <citation type="submission" date="2019-12" db="EMBL/GenBank/DDBJ databases">
        <title>Genomic-based taxomic classification of the family Erythrobacteraceae.</title>
        <authorList>
            <person name="Xu L."/>
        </authorList>
    </citation>
    <scope>NUCLEOTIDE SEQUENCE [LARGE SCALE GENOMIC DNA]</scope>
    <source>
        <strain evidence="3 4">JCM 17802</strain>
    </source>
</reference>
<dbReference type="OrthoDB" id="4174975at2"/>
<dbReference type="Proteomes" id="UP000468943">
    <property type="component" value="Unassembled WGS sequence"/>
</dbReference>
<accession>A0A6I4SSQ0</accession>
<evidence type="ECO:0000313" key="3">
    <source>
        <dbReference type="EMBL" id="MXO57542.1"/>
    </source>
</evidence>
<dbReference type="InterPro" id="IPR025565">
    <property type="entry name" value="DUF4328"/>
</dbReference>